<dbReference type="AlphaFoldDB" id="A0A4P6MW30"/>
<dbReference type="InterPro" id="IPR052985">
    <property type="entry name" value="CoA-trans_III_biosynth/detox"/>
</dbReference>
<gene>
    <name evidence="1" type="ORF">EXU32_13390</name>
</gene>
<accession>A0A4P6MW30</accession>
<evidence type="ECO:0000313" key="1">
    <source>
        <dbReference type="EMBL" id="QBF47152.1"/>
    </source>
</evidence>
<dbReference type="InterPro" id="IPR003673">
    <property type="entry name" value="CoA-Trfase_fam_III"/>
</dbReference>
<reference evidence="1 2" key="1">
    <citation type="submission" date="2019-02" db="EMBL/GenBank/DDBJ databases">
        <title>Genomic data mining of an Antarctic deep-sea actinobacterium, Janibacterlimosus P3-3-X1.</title>
        <authorList>
            <person name="Liao L."/>
            <person name="Chen B."/>
        </authorList>
    </citation>
    <scope>NUCLEOTIDE SEQUENCE [LARGE SCALE GENOMIC DNA]</scope>
    <source>
        <strain evidence="1 2">P3-3-X1</strain>
    </source>
</reference>
<keyword evidence="1" id="KW-0808">Transferase</keyword>
<dbReference type="Pfam" id="PF02515">
    <property type="entry name" value="CoA_transf_3"/>
    <property type="match status" value="1"/>
</dbReference>
<dbReference type="RefSeq" id="WP_130630346.1">
    <property type="nucleotide sequence ID" value="NZ_CP036164.1"/>
</dbReference>
<protein>
    <submittedName>
        <fullName evidence="1">CoA transferase</fullName>
    </submittedName>
</protein>
<evidence type="ECO:0000313" key="2">
    <source>
        <dbReference type="Proteomes" id="UP000290408"/>
    </source>
</evidence>
<dbReference type="PANTHER" id="PTHR48229">
    <property type="entry name" value="CAIB/BAIF FAMILY ENZYME (AFU_ORTHOLOGUE AFUA_1G05360)-RELATED"/>
    <property type="match status" value="1"/>
</dbReference>
<proteinExistence type="predicted"/>
<name>A0A4P6MW30_9MICO</name>
<sequence>MHATPDAMTPSKDDRAWARSGAMSLTGHAGGAPLCPPTRAATLVDELAAPFGLDSGLLAERAALTGWERDGRVTLGGAGRLLRARDGWVALSLPRPEDVELIPALLGLESPAADEPWPVVESAIASRPGAAVVERARLLGLAAAVVGGARAHPSPWWWPHAKGAERDLDGAVVVDLSALWAGPLCGALLLRAGARVIKVESSPRPDGARRGNSDFYDLLNVGKESVALDLTTTAGRADLGLLVARADVVITAARSRAIAGLGLDPGAMTGRTQAWVAITARGRDDDSVGFGDDVAAGAGLVAWDEAGEPCFAGDAIADPLCGVVAAAAVLRGAAGVVDISMEQVASLVVAEPGARAIAAQRCQHGGVSVEQWCLGDEPVSRPRLRRAAGSAAPLGADTSHVLARVAR</sequence>
<dbReference type="InterPro" id="IPR023606">
    <property type="entry name" value="CoA-Trfase_III_dom_1_sf"/>
</dbReference>
<dbReference type="OrthoDB" id="4909260at2"/>
<dbReference type="KEGG" id="jli:EXU32_13390"/>
<dbReference type="SUPFAM" id="SSF89796">
    <property type="entry name" value="CoA-transferase family III (CaiB/BaiF)"/>
    <property type="match status" value="2"/>
</dbReference>
<dbReference type="Gene3D" id="3.40.50.10540">
    <property type="entry name" value="Crotonobetainyl-coa:carnitine coa-transferase, domain 1"/>
    <property type="match status" value="1"/>
</dbReference>
<dbReference type="PANTHER" id="PTHR48229:SF1">
    <property type="entry name" value="ALPHA METHYLACYL-COA RACEMASE-RELATED"/>
    <property type="match status" value="1"/>
</dbReference>
<dbReference type="GO" id="GO:0016740">
    <property type="term" value="F:transferase activity"/>
    <property type="evidence" value="ECO:0007669"/>
    <property type="project" value="UniProtKB-KW"/>
</dbReference>
<organism evidence="1 2">
    <name type="scientific">Janibacter limosus</name>
    <dbReference type="NCBI Taxonomy" id="53458"/>
    <lineage>
        <taxon>Bacteria</taxon>
        <taxon>Bacillati</taxon>
        <taxon>Actinomycetota</taxon>
        <taxon>Actinomycetes</taxon>
        <taxon>Micrococcales</taxon>
        <taxon>Intrasporangiaceae</taxon>
        <taxon>Janibacter</taxon>
    </lineage>
</organism>
<dbReference type="EMBL" id="CP036164">
    <property type="protein sequence ID" value="QBF47152.1"/>
    <property type="molecule type" value="Genomic_DNA"/>
</dbReference>
<dbReference type="Proteomes" id="UP000290408">
    <property type="component" value="Chromosome"/>
</dbReference>
<keyword evidence="2" id="KW-1185">Reference proteome</keyword>